<evidence type="ECO:0000259" key="6">
    <source>
        <dbReference type="Pfam" id="PF01397"/>
    </source>
</evidence>
<dbReference type="EC" id="4.2.3.19" evidence="5"/>
<dbReference type="SUPFAM" id="SSF48576">
    <property type="entry name" value="Terpenoid synthases"/>
    <property type="match status" value="1"/>
</dbReference>
<keyword evidence="2" id="KW-0479">Metal-binding</keyword>
<dbReference type="Pfam" id="PF03936">
    <property type="entry name" value="Terpene_synth_C"/>
    <property type="match status" value="1"/>
</dbReference>
<dbReference type="GO" id="GO:0033331">
    <property type="term" value="P:ent-kaurene metabolic process"/>
    <property type="evidence" value="ECO:0007669"/>
    <property type="project" value="UniProtKB-ARBA"/>
</dbReference>
<dbReference type="EMBL" id="JAVXUO010002773">
    <property type="protein sequence ID" value="KAK2969847.1"/>
    <property type="molecule type" value="Genomic_DNA"/>
</dbReference>
<protein>
    <recommendedName>
        <fullName evidence="5">ent-kaurene synthase</fullName>
        <ecNumber evidence="5">4.2.3.19</ecNumber>
    </recommendedName>
</protein>
<dbReference type="SFLD" id="SFLDG01014">
    <property type="entry name" value="Terpene_Cyclase_Like_1_N-term"/>
    <property type="match status" value="1"/>
</dbReference>
<dbReference type="PANTHER" id="PTHR31739:SF25">
    <property type="entry name" value="(E,E)-GERANYLLINALOOL SYNTHASE"/>
    <property type="match status" value="1"/>
</dbReference>
<dbReference type="GO" id="GO:0016102">
    <property type="term" value="P:diterpenoid biosynthetic process"/>
    <property type="evidence" value="ECO:0007669"/>
    <property type="project" value="TreeGrafter"/>
</dbReference>
<feature type="domain" description="Terpene synthase metal-binding" evidence="7">
    <location>
        <begin position="453"/>
        <end position="598"/>
    </location>
</feature>
<name>A0AA88QI61_9ASTE</name>
<dbReference type="FunFam" id="1.50.10.130:FF:000002">
    <property type="entry name" value="Ent-copalyl diphosphate synthase, chloroplastic"/>
    <property type="match status" value="1"/>
</dbReference>
<comment type="caution">
    <text evidence="8">The sequence shown here is derived from an EMBL/GenBank/DDBJ whole genome shotgun (WGS) entry which is preliminary data.</text>
</comment>
<dbReference type="SUPFAM" id="SSF48239">
    <property type="entry name" value="Terpenoid cyclases/Protein prenyltransferases"/>
    <property type="match status" value="2"/>
</dbReference>
<comment type="catalytic activity">
    <reaction evidence="4">
        <text>ent-copalyl diphosphate = ent-kaur-16-ene + diphosphate</text>
        <dbReference type="Rhea" id="RHEA:22220"/>
        <dbReference type="ChEBI" id="CHEBI:15415"/>
        <dbReference type="ChEBI" id="CHEBI:33019"/>
        <dbReference type="ChEBI" id="CHEBI:58553"/>
        <dbReference type="EC" id="4.2.3.19"/>
    </reaction>
    <physiologicalReaction direction="left-to-right" evidence="4">
        <dbReference type="Rhea" id="RHEA:22221"/>
    </physiologicalReaction>
</comment>
<evidence type="ECO:0000313" key="8">
    <source>
        <dbReference type="EMBL" id="KAK2969847.1"/>
    </source>
</evidence>
<dbReference type="GO" id="GO:0009899">
    <property type="term" value="F:ent-kaurene synthase activity"/>
    <property type="evidence" value="ECO:0007669"/>
    <property type="project" value="UniProtKB-EC"/>
</dbReference>
<dbReference type="InterPro" id="IPR008930">
    <property type="entry name" value="Terpenoid_cyclase/PrenylTrfase"/>
</dbReference>
<reference evidence="8" key="1">
    <citation type="submission" date="2022-12" db="EMBL/GenBank/DDBJ databases">
        <title>Draft genome assemblies for two species of Escallonia (Escalloniales).</title>
        <authorList>
            <person name="Chanderbali A."/>
            <person name="Dervinis C."/>
            <person name="Anghel I."/>
            <person name="Soltis D."/>
            <person name="Soltis P."/>
            <person name="Zapata F."/>
        </authorList>
    </citation>
    <scope>NUCLEOTIDE SEQUENCE</scope>
    <source>
        <strain evidence="8">UCBG92.1500</strain>
        <tissue evidence="8">Leaf</tissue>
    </source>
</reference>
<dbReference type="InterPro" id="IPR005630">
    <property type="entry name" value="Terpene_synthase_metal-bd"/>
</dbReference>
<dbReference type="Proteomes" id="UP001187471">
    <property type="component" value="Unassembled WGS sequence"/>
</dbReference>
<sequence length="783" mass="89728">MESSLLSIQALVTKIKLETFSPKNDLYSFVSPSAYDTAWLAMVQDPKERGRPLFKGCLDWVMSNQKEEGYWGVSSADGRPTIDTLPATLACLVALKTWNASDKGVEKGLAFVHANTKMLVDVNYQHLPRWFVIVFPGMVELARATGLDLFMQDELKGVISSIFKERQRIFETEKPVDKFQYPPIFSYLEALPSTYEIDEQATVSHLSENGSIFNSPSATACAYMATGNQKCMDYLESLAQRCPYGVPSMYPMDGGLIKLSMVDHIQKLGLAEHFQEDIDEILEQFFRTYRNRKKQLSEPRGTDDALAKLYKDSLAFRLLRMHGYNITPWSFCWFLNHEDILDHLEQNCEHFRSLIYNVYRATDVIFAGEYELEEARMFSRKLLEKTMKSSMAYDNFVTFPSFRGVIEQELSLPWIARLDHLDHRMWIEENRVSPLWTGKASFYRWSKVTGLCDMGFGREKTTYCYFAVAASSCLPSDSLVRMIVAKSAILITVADDFFDMKGGLDELQELTEAVQRWDGKGLRGPSKVIFAALVDFVTEIATEFLHQQGSDITRYLQDIWRETFSSWLLETTWSNTGYIPSADEYLRVGMTSIATHTIKEQEEGKMNLVLLHLKENPDGDIEDSIGYVKNILDEKRKDLLQHVLMDELSDLSKPCKHLHLSCLKVFQMFFDSSNRFDSNTELLQDIKKAIYDPPEYQILKPITPQRCSRGVTTQKSSTVHAHFNRAFTTRGSKSPKFFATIDDCRKLLIPPRWLDGALAGRNRVALIALIFFTRYLDIVHQPS</sequence>
<feature type="domain" description="Terpene synthase N-terminal" evidence="6">
    <location>
        <begin position="208"/>
        <end position="391"/>
    </location>
</feature>
<dbReference type="PANTHER" id="PTHR31739">
    <property type="entry name" value="ENT-COPALYL DIPHOSPHATE SYNTHASE, CHLOROPLASTIC"/>
    <property type="match status" value="1"/>
</dbReference>
<dbReference type="GO" id="GO:0000287">
    <property type="term" value="F:magnesium ion binding"/>
    <property type="evidence" value="ECO:0007669"/>
    <property type="project" value="InterPro"/>
</dbReference>
<organism evidence="8 9">
    <name type="scientific">Escallonia rubra</name>
    <dbReference type="NCBI Taxonomy" id="112253"/>
    <lineage>
        <taxon>Eukaryota</taxon>
        <taxon>Viridiplantae</taxon>
        <taxon>Streptophyta</taxon>
        <taxon>Embryophyta</taxon>
        <taxon>Tracheophyta</taxon>
        <taxon>Spermatophyta</taxon>
        <taxon>Magnoliopsida</taxon>
        <taxon>eudicotyledons</taxon>
        <taxon>Gunneridae</taxon>
        <taxon>Pentapetalae</taxon>
        <taxon>asterids</taxon>
        <taxon>campanulids</taxon>
        <taxon>Escalloniales</taxon>
        <taxon>Escalloniaceae</taxon>
        <taxon>Escallonia</taxon>
    </lineage>
</organism>
<accession>A0AA88QI61</accession>
<dbReference type="AlphaFoldDB" id="A0AA88QI61"/>
<dbReference type="Gene3D" id="1.10.600.10">
    <property type="entry name" value="Farnesyl Diphosphate Synthase"/>
    <property type="match status" value="2"/>
</dbReference>
<evidence type="ECO:0000256" key="3">
    <source>
        <dbReference type="ARBA" id="ARBA00022842"/>
    </source>
</evidence>
<evidence type="ECO:0000256" key="4">
    <source>
        <dbReference type="ARBA" id="ARBA00050853"/>
    </source>
</evidence>
<dbReference type="Pfam" id="PF01397">
    <property type="entry name" value="Terpene_synth"/>
    <property type="match status" value="1"/>
</dbReference>
<keyword evidence="9" id="KW-1185">Reference proteome</keyword>
<dbReference type="InterPro" id="IPR050148">
    <property type="entry name" value="Terpene_synthase-like"/>
</dbReference>
<keyword evidence="3" id="KW-0460">Magnesium</keyword>
<dbReference type="Gene3D" id="1.50.10.130">
    <property type="entry name" value="Terpene synthase, N-terminal domain"/>
    <property type="match status" value="1"/>
</dbReference>
<dbReference type="InterPro" id="IPR036965">
    <property type="entry name" value="Terpene_synth_N_sf"/>
</dbReference>
<proteinExistence type="predicted"/>
<evidence type="ECO:0000313" key="9">
    <source>
        <dbReference type="Proteomes" id="UP001187471"/>
    </source>
</evidence>
<evidence type="ECO:0000256" key="2">
    <source>
        <dbReference type="ARBA" id="ARBA00022723"/>
    </source>
</evidence>
<dbReference type="InterPro" id="IPR008949">
    <property type="entry name" value="Isoprenoid_synthase_dom_sf"/>
</dbReference>
<gene>
    <name evidence="8" type="ORF">RJ640_030156</name>
</gene>
<evidence type="ECO:0000256" key="1">
    <source>
        <dbReference type="ARBA" id="ARBA00001946"/>
    </source>
</evidence>
<evidence type="ECO:0000259" key="7">
    <source>
        <dbReference type="Pfam" id="PF03936"/>
    </source>
</evidence>
<comment type="cofactor">
    <cofactor evidence="1">
        <name>Mg(2+)</name>
        <dbReference type="ChEBI" id="CHEBI:18420"/>
    </cofactor>
</comment>
<dbReference type="Gene3D" id="1.50.10.160">
    <property type="match status" value="1"/>
</dbReference>
<evidence type="ECO:0000256" key="5">
    <source>
        <dbReference type="ARBA" id="ARBA00066670"/>
    </source>
</evidence>
<dbReference type="InterPro" id="IPR001906">
    <property type="entry name" value="Terpene_synth_N"/>
</dbReference>